<evidence type="ECO:0000313" key="3">
    <source>
        <dbReference type="Proteomes" id="UP000729701"/>
    </source>
</evidence>
<dbReference type="Proteomes" id="UP000729701">
    <property type="component" value="Unassembled WGS sequence"/>
</dbReference>
<evidence type="ECO:0000256" key="1">
    <source>
        <dbReference type="ARBA" id="ARBA00022801"/>
    </source>
</evidence>
<dbReference type="CDD" id="cd01846">
    <property type="entry name" value="fatty_acyltransferase_like"/>
    <property type="match status" value="1"/>
</dbReference>
<dbReference type="InterPro" id="IPR051058">
    <property type="entry name" value="GDSL_Est/Lipase"/>
</dbReference>
<dbReference type="AlphaFoldDB" id="A0A951V113"/>
<keyword evidence="1 2" id="KW-0378">Hydrolase</keyword>
<gene>
    <name evidence="2" type="ORF">KME60_32545</name>
</gene>
<dbReference type="PANTHER" id="PTHR45648:SF22">
    <property type="entry name" value="GDSL LIPASE_ACYLHYDROLASE FAMILY PROTEIN (AFU_ORTHOLOGUE AFUA_4G14700)"/>
    <property type="match status" value="1"/>
</dbReference>
<dbReference type="GO" id="GO:0016788">
    <property type="term" value="F:hydrolase activity, acting on ester bonds"/>
    <property type="evidence" value="ECO:0007669"/>
    <property type="project" value="InterPro"/>
</dbReference>
<dbReference type="InterPro" id="IPR036514">
    <property type="entry name" value="SGNH_hydro_sf"/>
</dbReference>
<name>A0A951V113_9CYAN</name>
<dbReference type="PANTHER" id="PTHR45648">
    <property type="entry name" value="GDSL LIPASE/ACYLHYDROLASE FAMILY PROTEIN (AFU_ORTHOLOGUE AFUA_4G14700)"/>
    <property type="match status" value="1"/>
</dbReference>
<dbReference type="Pfam" id="PF00657">
    <property type="entry name" value="Lipase_GDSL"/>
    <property type="match status" value="1"/>
</dbReference>
<accession>A0A951V113</accession>
<dbReference type="EMBL" id="JAHHGZ010000060">
    <property type="protein sequence ID" value="MBW4672030.1"/>
    <property type="molecule type" value="Genomic_DNA"/>
</dbReference>
<dbReference type="SUPFAM" id="SSF52266">
    <property type="entry name" value="SGNH hydrolase"/>
    <property type="match status" value="1"/>
</dbReference>
<evidence type="ECO:0000313" key="2">
    <source>
        <dbReference type="EMBL" id="MBW4672030.1"/>
    </source>
</evidence>
<organism evidence="2 3">
    <name type="scientific">Cyanomargarita calcarea GSE-NOS-MK-12-04C</name>
    <dbReference type="NCBI Taxonomy" id="2839659"/>
    <lineage>
        <taxon>Bacteria</taxon>
        <taxon>Bacillati</taxon>
        <taxon>Cyanobacteriota</taxon>
        <taxon>Cyanophyceae</taxon>
        <taxon>Nostocales</taxon>
        <taxon>Cyanomargaritaceae</taxon>
        <taxon>Cyanomargarita</taxon>
    </lineage>
</organism>
<dbReference type="Gene3D" id="3.40.50.1110">
    <property type="entry name" value="SGNH hydrolase"/>
    <property type="match status" value="1"/>
</dbReference>
<dbReference type="InterPro" id="IPR001087">
    <property type="entry name" value="GDSL"/>
</dbReference>
<protein>
    <submittedName>
        <fullName evidence="2">SGNH/GDSL hydrolase family protein</fullName>
    </submittedName>
</protein>
<comment type="caution">
    <text evidence="2">The sequence shown here is derived from an EMBL/GenBank/DDBJ whole genome shotgun (WGS) entry which is preliminary data.</text>
</comment>
<sequence length="305" mass="32827">MKKQIILPLVLLVLSFIMVVFAPSIQSSNNINGLYVFGDSLSDVGNIYKATKGAYPPSPPYFQGRYSNGLIWVEYLASKLALKAEQITNFACGGAITGSDGINGVTGLLGQVDNFTKAHTEVNPNGLYVLWGGANDYLYGAEATTRPIQNLSMAIQSLSKAGAKKIMVANLPDLGKIPATRNSANSNSLNLLTTTHNVGLAKSLDELKQTIDFETQIIKVDVNDLYKQAIANPEKFGFTNVISACLNDLHRCENPDNFLFWDGIHPTTATHKILANAALTALNNGALLKSQSPKVVDYGASAEFN</sequence>
<reference evidence="2" key="2">
    <citation type="journal article" date="2022" name="Microbiol. Resour. Announc.">
        <title>Metagenome Sequencing to Explore Phylogenomics of Terrestrial Cyanobacteria.</title>
        <authorList>
            <person name="Ward R.D."/>
            <person name="Stajich J.E."/>
            <person name="Johansen J.R."/>
            <person name="Huntemann M."/>
            <person name="Clum A."/>
            <person name="Foster B."/>
            <person name="Foster B."/>
            <person name="Roux S."/>
            <person name="Palaniappan K."/>
            <person name="Varghese N."/>
            <person name="Mukherjee S."/>
            <person name="Reddy T.B.K."/>
            <person name="Daum C."/>
            <person name="Copeland A."/>
            <person name="Chen I.A."/>
            <person name="Ivanova N.N."/>
            <person name="Kyrpides N.C."/>
            <person name="Shapiro N."/>
            <person name="Eloe-Fadrosh E.A."/>
            <person name="Pietrasiak N."/>
        </authorList>
    </citation>
    <scope>NUCLEOTIDE SEQUENCE</scope>
    <source>
        <strain evidence="2">GSE-NOS-MK-12-04C</strain>
    </source>
</reference>
<reference evidence="2" key="1">
    <citation type="submission" date="2021-05" db="EMBL/GenBank/DDBJ databases">
        <authorList>
            <person name="Pietrasiak N."/>
            <person name="Ward R."/>
            <person name="Stajich J.E."/>
            <person name="Kurbessoian T."/>
        </authorList>
    </citation>
    <scope>NUCLEOTIDE SEQUENCE</scope>
    <source>
        <strain evidence="2">GSE-NOS-MK-12-04C</strain>
    </source>
</reference>
<proteinExistence type="predicted"/>